<dbReference type="Pfam" id="PF02872">
    <property type="entry name" value="5_nucleotid_C"/>
    <property type="match status" value="1"/>
</dbReference>
<evidence type="ECO:0000259" key="3">
    <source>
        <dbReference type="PROSITE" id="PS51272"/>
    </source>
</evidence>
<gene>
    <name evidence="4" type="ORF">ACFSDB_03175</name>
</gene>
<feature type="signal peptide" evidence="2">
    <location>
        <begin position="1"/>
        <end position="29"/>
    </location>
</feature>
<sequence length="724" mass="77532">MVNILKNKKFVASAVTVAAVVTAVSPASAAEMKFTDVSDRYKEAVQFLFDLGIVAGETETSYGTEHTVKRQDAAVMIAKALGYDPADTYEDSGFTDVPKSAKWAVDALKQDGFIDGKTATRFGANDILTRNETAKILAEAGNFEIDDTIKETKFTDVNERFAKYVDALVDNGITFGKTSTKFGANDAVTRGEAALFLHRTALKMMDGVYSLSVMHLNDTHARLDSAAKQVTAVKEYRAENPDSLLLHAGDTFSGTLYFNEFQGEADLAVMNLMDFDAMTFGNHEFDLGASTEGHKALQEFVAAAEFPFVSANVDFSTDPLFTGLFQTKIGTTPEDSNIYTGIVKEVNGEKVGIFGLTTKETEDISSPSLVSFDEDYLEEAQTMVDEFEAMGVDKVIALTHIGFDDNPAIDNDQVLAEEVEGIDIIVGGHSHTELAEPVVYDGDDTPTVIVQAGQYGENLGTLDVLFNGDGIVFAAAGELIEIKDQVADTKAVEVLAPYKAKVEEISKTPIDATAVEALTTPRAGEDLTAPSVRKNETALGNIITDGMLAKAKEYDENVVMAIQNGGGIRAGIDAGPITVGEVITVLPFGNTLATMDVTGAELKSAFELSVGQLPRENGGFLHVAGAKVEYDSSKAAGSRVVNISLENANGTFTPISDTTTYTIATNAFTAKGGDGYTMFEKAYTEGRVTDLGLSDWENLRDQLESIGEVNNDTEGRLVDVNAAN</sequence>
<dbReference type="InterPro" id="IPR006179">
    <property type="entry name" value="5_nucleotidase/apyrase"/>
</dbReference>
<dbReference type="Gene3D" id="3.90.780.10">
    <property type="entry name" value="5'-Nucleotidase, C-terminal domain"/>
    <property type="match status" value="1"/>
</dbReference>
<dbReference type="SUPFAM" id="SSF56300">
    <property type="entry name" value="Metallo-dependent phosphatases"/>
    <property type="match status" value="1"/>
</dbReference>
<protein>
    <submittedName>
        <fullName evidence="4">5'-nucleotidase C-terminal domain-containing protein</fullName>
    </submittedName>
</protein>
<feature type="domain" description="SLH" evidence="3">
    <location>
        <begin position="28"/>
        <end position="91"/>
    </location>
</feature>
<dbReference type="InterPro" id="IPR008334">
    <property type="entry name" value="5'-Nucleotdase_C"/>
</dbReference>
<dbReference type="InterPro" id="IPR004843">
    <property type="entry name" value="Calcineurin-like_PHP"/>
</dbReference>
<feature type="domain" description="SLH" evidence="3">
    <location>
        <begin position="148"/>
        <end position="211"/>
    </location>
</feature>
<comment type="similarity">
    <text evidence="2">Belongs to the 5'-nucleotidase family.</text>
</comment>
<dbReference type="PRINTS" id="PR01607">
    <property type="entry name" value="APYRASEFAMLY"/>
</dbReference>
<keyword evidence="1 2" id="KW-0732">Signal</keyword>
<dbReference type="InterPro" id="IPR001119">
    <property type="entry name" value="SLH_dom"/>
</dbReference>
<keyword evidence="2" id="KW-0547">Nucleotide-binding</keyword>
<dbReference type="Pfam" id="PF00395">
    <property type="entry name" value="SLH"/>
    <property type="match status" value="3"/>
</dbReference>
<keyword evidence="2" id="KW-0378">Hydrolase</keyword>
<dbReference type="PROSITE" id="PS51272">
    <property type="entry name" value="SLH"/>
    <property type="match status" value="2"/>
</dbReference>
<reference evidence="5" key="1">
    <citation type="journal article" date="2019" name="Int. J. Syst. Evol. Microbiol.">
        <title>The Global Catalogue of Microorganisms (GCM) 10K type strain sequencing project: providing services to taxonomists for standard genome sequencing and annotation.</title>
        <authorList>
            <consortium name="The Broad Institute Genomics Platform"/>
            <consortium name="The Broad Institute Genome Sequencing Center for Infectious Disease"/>
            <person name="Wu L."/>
            <person name="Ma J."/>
        </authorList>
    </citation>
    <scope>NUCLEOTIDE SEQUENCE [LARGE SCALE GENOMIC DNA]</scope>
    <source>
        <strain evidence="5">CGMCC 1.15475</strain>
    </source>
</reference>
<name>A0ABW4QEC4_9BACL</name>
<keyword evidence="5" id="KW-1185">Reference proteome</keyword>
<feature type="chain" id="PRO_5044963241" evidence="2">
    <location>
        <begin position="30"/>
        <end position="724"/>
    </location>
</feature>
<dbReference type="Pfam" id="PF00149">
    <property type="entry name" value="Metallophos"/>
    <property type="match status" value="1"/>
</dbReference>
<accession>A0ABW4QEC4</accession>
<evidence type="ECO:0000313" key="5">
    <source>
        <dbReference type="Proteomes" id="UP001597273"/>
    </source>
</evidence>
<evidence type="ECO:0000256" key="1">
    <source>
        <dbReference type="ARBA" id="ARBA00022729"/>
    </source>
</evidence>
<dbReference type="InterPro" id="IPR029052">
    <property type="entry name" value="Metallo-depent_PP-like"/>
</dbReference>
<dbReference type="SUPFAM" id="SSF55816">
    <property type="entry name" value="5'-nucleotidase (syn. UDP-sugar hydrolase), C-terminal domain"/>
    <property type="match status" value="1"/>
</dbReference>
<dbReference type="PANTHER" id="PTHR11575">
    <property type="entry name" value="5'-NUCLEOTIDASE-RELATED"/>
    <property type="match status" value="1"/>
</dbReference>
<dbReference type="Gene3D" id="3.60.21.10">
    <property type="match status" value="1"/>
</dbReference>
<comment type="caution">
    <text evidence="4">The sequence shown here is derived from an EMBL/GenBank/DDBJ whole genome shotgun (WGS) entry which is preliminary data.</text>
</comment>
<dbReference type="PANTHER" id="PTHR11575:SF24">
    <property type="entry name" value="5'-NUCLEOTIDASE"/>
    <property type="match status" value="1"/>
</dbReference>
<dbReference type="RefSeq" id="WP_377339093.1">
    <property type="nucleotide sequence ID" value="NZ_JBHUFW010000004.1"/>
</dbReference>
<proteinExistence type="inferred from homology"/>
<dbReference type="Proteomes" id="UP001597273">
    <property type="component" value="Unassembled WGS sequence"/>
</dbReference>
<evidence type="ECO:0000256" key="2">
    <source>
        <dbReference type="RuleBase" id="RU362119"/>
    </source>
</evidence>
<dbReference type="EMBL" id="JBHUFW010000004">
    <property type="protein sequence ID" value="MFD1861912.1"/>
    <property type="molecule type" value="Genomic_DNA"/>
</dbReference>
<organism evidence="4 5">
    <name type="scientific">Planococcus chinensis</name>
    <dbReference type="NCBI Taxonomy" id="272917"/>
    <lineage>
        <taxon>Bacteria</taxon>
        <taxon>Bacillati</taxon>
        <taxon>Bacillota</taxon>
        <taxon>Bacilli</taxon>
        <taxon>Bacillales</taxon>
        <taxon>Caryophanaceae</taxon>
        <taxon>Planococcus</taxon>
    </lineage>
</organism>
<dbReference type="InterPro" id="IPR036907">
    <property type="entry name" value="5'-Nucleotdase_C_sf"/>
</dbReference>
<evidence type="ECO:0000313" key="4">
    <source>
        <dbReference type="EMBL" id="MFD1861912.1"/>
    </source>
</evidence>